<protein>
    <recommendedName>
        <fullName evidence="4 6">Signal peptidase I</fullName>
        <ecNumber evidence="4 6">3.4.21.89</ecNumber>
    </recommendedName>
</protein>
<proteinExistence type="inferred from homology"/>
<evidence type="ECO:0000256" key="6">
    <source>
        <dbReference type="RuleBase" id="RU362042"/>
    </source>
</evidence>
<dbReference type="GO" id="GO:0009003">
    <property type="term" value="F:signal peptidase activity"/>
    <property type="evidence" value="ECO:0007669"/>
    <property type="project" value="UniProtKB-EC"/>
</dbReference>
<dbReference type="InterPro" id="IPR019533">
    <property type="entry name" value="Peptidase_S26"/>
</dbReference>
<dbReference type="PRINTS" id="PR00727">
    <property type="entry name" value="LEADERPTASE"/>
</dbReference>
<dbReference type="EC" id="3.4.21.89" evidence="4 6"/>
<dbReference type="NCBIfam" id="TIGR02227">
    <property type="entry name" value="sigpep_I_bact"/>
    <property type="match status" value="1"/>
</dbReference>
<keyword evidence="6" id="KW-1133">Transmembrane helix</keyword>
<dbReference type="InterPro" id="IPR036286">
    <property type="entry name" value="LexA/Signal_pep-like_sf"/>
</dbReference>
<accession>A0ABT1NJW4</accession>
<dbReference type="SUPFAM" id="SSF51306">
    <property type="entry name" value="LexA/Signal peptidase"/>
    <property type="match status" value="1"/>
</dbReference>
<evidence type="ECO:0000256" key="4">
    <source>
        <dbReference type="ARBA" id="ARBA00013208"/>
    </source>
</evidence>
<keyword evidence="9" id="KW-1185">Reference proteome</keyword>
<dbReference type="CDD" id="cd06530">
    <property type="entry name" value="S26_SPase_I"/>
    <property type="match status" value="1"/>
</dbReference>
<evidence type="ECO:0000256" key="3">
    <source>
        <dbReference type="ARBA" id="ARBA00009370"/>
    </source>
</evidence>
<keyword evidence="5 6" id="KW-0378">Hydrolase</keyword>
<name>A0ABT1NJW4_9FIRM</name>
<evidence type="ECO:0000256" key="5">
    <source>
        <dbReference type="ARBA" id="ARBA00022801"/>
    </source>
</evidence>
<dbReference type="Proteomes" id="UP001651880">
    <property type="component" value="Unassembled WGS sequence"/>
</dbReference>
<dbReference type="PANTHER" id="PTHR43390">
    <property type="entry name" value="SIGNAL PEPTIDASE I"/>
    <property type="match status" value="1"/>
</dbReference>
<evidence type="ECO:0000256" key="1">
    <source>
        <dbReference type="ARBA" id="ARBA00000677"/>
    </source>
</evidence>
<comment type="caution">
    <text evidence="8">The sequence shown here is derived from an EMBL/GenBank/DDBJ whole genome shotgun (WGS) entry which is preliminary data.</text>
</comment>
<dbReference type="RefSeq" id="WP_255229113.1">
    <property type="nucleotide sequence ID" value="NZ_JAJEKE010000025.1"/>
</dbReference>
<comment type="similarity">
    <text evidence="3 6">Belongs to the peptidase S26 family.</text>
</comment>
<feature type="domain" description="Peptidase S26" evidence="7">
    <location>
        <begin position="10"/>
        <end position="165"/>
    </location>
</feature>
<organism evidence="8 9">
    <name type="scientific">Lutispora saccharofermentans</name>
    <dbReference type="NCBI Taxonomy" id="3024236"/>
    <lineage>
        <taxon>Bacteria</taxon>
        <taxon>Bacillati</taxon>
        <taxon>Bacillota</taxon>
        <taxon>Clostridia</taxon>
        <taxon>Lutisporales</taxon>
        <taxon>Lutisporaceae</taxon>
        <taxon>Lutispora</taxon>
    </lineage>
</organism>
<feature type="transmembrane region" description="Helical" evidence="6">
    <location>
        <begin position="12"/>
        <end position="35"/>
    </location>
</feature>
<evidence type="ECO:0000256" key="2">
    <source>
        <dbReference type="ARBA" id="ARBA00004401"/>
    </source>
</evidence>
<keyword evidence="6" id="KW-0812">Transmembrane</keyword>
<evidence type="ECO:0000313" key="9">
    <source>
        <dbReference type="Proteomes" id="UP001651880"/>
    </source>
</evidence>
<dbReference type="InterPro" id="IPR019758">
    <property type="entry name" value="Pept_S26A_signal_pept_1_CS"/>
</dbReference>
<dbReference type="Gene3D" id="2.10.109.10">
    <property type="entry name" value="Umud Fragment, subunit A"/>
    <property type="match status" value="1"/>
</dbReference>
<comment type="catalytic activity">
    <reaction evidence="1 6">
        <text>Cleavage of hydrophobic, N-terminal signal or leader sequences from secreted and periplasmic proteins.</text>
        <dbReference type="EC" id="3.4.21.89"/>
    </reaction>
</comment>
<dbReference type="PANTHER" id="PTHR43390:SF1">
    <property type="entry name" value="CHLOROPLAST PROCESSING PEPTIDASE"/>
    <property type="match status" value="1"/>
</dbReference>
<evidence type="ECO:0000313" key="8">
    <source>
        <dbReference type="EMBL" id="MCQ1531563.1"/>
    </source>
</evidence>
<sequence>MSESMKNEIISWIKLIATAFLIAFVLKTFVFQIAYVKGPSMEPTLYQGQILIVSKLSYRMGAPKREDIVVINDNLEHKDLIKRVIGLPKEEIDIKDSSVYIDGKLLEESYIEVPTYENDFSKAIAPDNKYFVLGDNRVESRDSRSDSLGFVDRKNIIGKAVFRLWPLNKAGTIK</sequence>
<dbReference type="Pfam" id="PF10502">
    <property type="entry name" value="Peptidase_S26"/>
    <property type="match status" value="1"/>
</dbReference>
<dbReference type="InterPro" id="IPR000223">
    <property type="entry name" value="Pept_S26A_signal_pept_1"/>
</dbReference>
<reference evidence="8 9" key="1">
    <citation type="submission" date="2021-10" db="EMBL/GenBank/DDBJ databases">
        <title>Lutispora strain m25 sp. nov., a thermophilic, non-spore-forming bacterium isolated from a lab-scale methanogenic bioreactor digesting anaerobic sludge.</title>
        <authorList>
            <person name="El Houari A."/>
            <person name="Mcdonald J."/>
        </authorList>
    </citation>
    <scope>NUCLEOTIDE SEQUENCE [LARGE SCALE GENOMIC DNA]</scope>
    <source>
        <strain evidence="9">m25</strain>
    </source>
</reference>
<evidence type="ECO:0000259" key="7">
    <source>
        <dbReference type="Pfam" id="PF10502"/>
    </source>
</evidence>
<dbReference type="EMBL" id="JAJEKE010000025">
    <property type="protein sequence ID" value="MCQ1531563.1"/>
    <property type="molecule type" value="Genomic_DNA"/>
</dbReference>
<keyword evidence="6" id="KW-0472">Membrane</keyword>
<gene>
    <name evidence="8" type="primary">lepB</name>
    <name evidence="8" type="ORF">LJD61_18780</name>
</gene>
<comment type="subcellular location">
    <subcellularLocation>
        <location evidence="2">Cell membrane</location>
        <topology evidence="2">Single-pass type II membrane protein</topology>
    </subcellularLocation>
    <subcellularLocation>
        <location evidence="6">Membrane</location>
        <topology evidence="6">Single-pass type II membrane protein</topology>
    </subcellularLocation>
</comment>
<keyword evidence="6" id="KW-0645">Protease</keyword>
<dbReference type="PROSITE" id="PS00761">
    <property type="entry name" value="SPASE_I_3"/>
    <property type="match status" value="1"/>
</dbReference>